<organism evidence="2 3">
    <name type="scientific">Vitrella brassicaformis (strain CCMP3155)</name>
    <dbReference type="NCBI Taxonomy" id="1169540"/>
    <lineage>
        <taxon>Eukaryota</taxon>
        <taxon>Sar</taxon>
        <taxon>Alveolata</taxon>
        <taxon>Colpodellida</taxon>
        <taxon>Vitrellaceae</taxon>
        <taxon>Vitrella</taxon>
    </lineage>
</organism>
<accession>A0A0G4EU45</accession>
<feature type="region of interest" description="Disordered" evidence="1">
    <location>
        <begin position="1"/>
        <end position="23"/>
    </location>
</feature>
<keyword evidence="3" id="KW-1185">Reference proteome</keyword>
<feature type="compositionally biased region" description="Low complexity" evidence="1">
    <location>
        <begin position="427"/>
        <end position="441"/>
    </location>
</feature>
<dbReference type="InParanoid" id="A0A0G4EU45"/>
<dbReference type="PhylomeDB" id="A0A0G4EU45"/>
<feature type="compositionally biased region" description="Acidic residues" evidence="1">
    <location>
        <begin position="456"/>
        <end position="466"/>
    </location>
</feature>
<dbReference type="AlphaFoldDB" id="A0A0G4EU45"/>
<feature type="region of interest" description="Disordered" evidence="1">
    <location>
        <begin position="411"/>
        <end position="476"/>
    </location>
</feature>
<feature type="compositionally biased region" description="Polar residues" evidence="1">
    <location>
        <begin position="14"/>
        <end position="23"/>
    </location>
</feature>
<gene>
    <name evidence="2" type="ORF">Vbra_1726</name>
</gene>
<feature type="compositionally biased region" description="Pro residues" evidence="1">
    <location>
        <begin position="416"/>
        <end position="426"/>
    </location>
</feature>
<feature type="compositionally biased region" description="Polar residues" evidence="1">
    <location>
        <begin position="467"/>
        <end position="476"/>
    </location>
</feature>
<name>A0A0G4EU45_VITBC</name>
<dbReference type="EMBL" id="CDMY01000319">
    <property type="protein sequence ID" value="CEM02163.1"/>
    <property type="molecule type" value="Genomic_DNA"/>
</dbReference>
<feature type="region of interest" description="Disordered" evidence="1">
    <location>
        <begin position="190"/>
        <end position="211"/>
    </location>
</feature>
<protein>
    <recommendedName>
        <fullName evidence="4">TLDc domain-containing protein</fullName>
    </recommendedName>
</protein>
<evidence type="ECO:0008006" key="4">
    <source>
        <dbReference type="Google" id="ProtNLM"/>
    </source>
</evidence>
<dbReference type="Proteomes" id="UP000041254">
    <property type="component" value="Unassembled WGS sequence"/>
</dbReference>
<evidence type="ECO:0000256" key="1">
    <source>
        <dbReference type="SAM" id="MobiDB-lite"/>
    </source>
</evidence>
<reference evidence="2 3" key="1">
    <citation type="submission" date="2014-11" db="EMBL/GenBank/DDBJ databases">
        <authorList>
            <person name="Zhu J."/>
            <person name="Qi W."/>
            <person name="Song R."/>
        </authorList>
    </citation>
    <scope>NUCLEOTIDE SEQUENCE [LARGE SCALE GENOMIC DNA]</scope>
</reference>
<dbReference type="VEuPathDB" id="CryptoDB:Vbra_1726"/>
<proteinExistence type="predicted"/>
<evidence type="ECO:0000313" key="3">
    <source>
        <dbReference type="Proteomes" id="UP000041254"/>
    </source>
</evidence>
<sequence>MYKADPHSPKSGGASATSLPPHLTTSLKRGVQATKHMAELLEKHQQIVDDLLKVRRGETGRESEEEIELNVGGRVLAAPKRPLLLQSPPVRDSFIAHILLYYLDSLPKDSKGRPFLDADPVYMDWLFDELATAGAAELRGEKHKIELVAPHDRDTSSLFYHELLFTNKTNIAKLLREYEEAEEELHNAATAAKERHVDTKGGPGGGKSSPVIEMKTHQARAMDALEALLEVEHGLKKFYRTISPFLKTWSADENSVKSVRILTKTVSTTEATLRLIGRDKHLYTAFHNNESKIGKMSSADLLKLVDFCRRQRLAAPGTAVKPPKTAGQLPNHAKIQGLTLGSAYGPLMWEDELQDIIEMAGKDNTVKATLVFKATRDGFGYGTMLGCVGPERYGLVLVLMEEGGTHRFGCFIDGPLVPPQPQPQPQPQEEANQGEANQGEANQEEANQEEAKQEEANQEDDTEEQPQADTNNNNNTEMPALAARELQKEDDLMPYRYPVPLFLFSLSGAYDEPTKVDIPQEIQDISVSAPGSELPRSGSPSVKAIDMDYSGNLSIARGNLWLGWATPGPAIDMSSCQCWVRLEHLPDGYKGLGVFSDTADAQVGSLASNIECKLAEIEVYHVIRPRPGHAG</sequence>
<evidence type="ECO:0000313" key="2">
    <source>
        <dbReference type="EMBL" id="CEM02163.1"/>
    </source>
</evidence>